<evidence type="ECO:0000256" key="1">
    <source>
        <dbReference type="SAM" id="SignalP"/>
    </source>
</evidence>
<feature type="signal peptide" evidence="1">
    <location>
        <begin position="1"/>
        <end position="26"/>
    </location>
</feature>
<feature type="chain" id="PRO_5046447985" description="Sulfur globule protein" evidence="1">
    <location>
        <begin position="27"/>
        <end position="91"/>
    </location>
</feature>
<dbReference type="RefSeq" id="WP_273687492.1">
    <property type="nucleotide sequence ID" value="NZ_CP117411.1"/>
</dbReference>
<accession>A0ABY7TK77</accession>
<evidence type="ECO:0008006" key="4">
    <source>
        <dbReference type="Google" id="ProtNLM"/>
    </source>
</evidence>
<proteinExistence type="predicted"/>
<dbReference type="EMBL" id="CP117411">
    <property type="protein sequence ID" value="WCT73343.1"/>
    <property type="molecule type" value="Genomic_DNA"/>
</dbReference>
<keyword evidence="1" id="KW-0732">Signal</keyword>
<reference evidence="2 3" key="1">
    <citation type="submission" date="2023-02" db="EMBL/GenBank/DDBJ databases">
        <title>Genome sequence of Sphingomonas naphthae.</title>
        <authorList>
            <person name="Kim S."/>
            <person name="Heo J."/>
            <person name="Kwon S.-W."/>
        </authorList>
    </citation>
    <scope>NUCLEOTIDE SEQUENCE [LARGE SCALE GENOMIC DNA]</scope>
    <source>
        <strain evidence="2 3">KACC 18716</strain>
    </source>
</reference>
<protein>
    <recommendedName>
        <fullName evidence="4">Sulfur globule protein</fullName>
    </recommendedName>
</protein>
<gene>
    <name evidence="2" type="ORF">PQ455_17300</name>
</gene>
<dbReference type="Proteomes" id="UP001220395">
    <property type="component" value="Chromosome"/>
</dbReference>
<evidence type="ECO:0000313" key="2">
    <source>
        <dbReference type="EMBL" id="WCT73343.1"/>
    </source>
</evidence>
<sequence>MKITAFMTAAGLAVATLGVTATPAEAQRAGWHGRHHDNGRWHGNRWDRNHRWDRGHRAWGYRPGYRNRYAYRAPGRCWTEWGRYGRVRVCR</sequence>
<name>A0ABY7TK77_9SPHN</name>
<keyword evidence="3" id="KW-1185">Reference proteome</keyword>
<evidence type="ECO:0000313" key="3">
    <source>
        <dbReference type="Proteomes" id="UP001220395"/>
    </source>
</evidence>
<organism evidence="2 3">
    <name type="scientific">Sphingomonas naphthae</name>
    <dbReference type="NCBI Taxonomy" id="1813468"/>
    <lineage>
        <taxon>Bacteria</taxon>
        <taxon>Pseudomonadati</taxon>
        <taxon>Pseudomonadota</taxon>
        <taxon>Alphaproteobacteria</taxon>
        <taxon>Sphingomonadales</taxon>
        <taxon>Sphingomonadaceae</taxon>
        <taxon>Sphingomonas</taxon>
    </lineage>
</organism>